<organism evidence="1 2">
    <name type="scientific">Enterococcus faecium</name>
    <name type="common">Streptococcus faecium</name>
    <dbReference type="NCBI Taxonomy" id="1352"/>
    <lineage>
        <taxon>Bacteria</taxon>
        <taxon>Bacillati</taxon>
        <taxon>Bacillota</taxon>
        <taxon>Bacilli</taxon>
        <taxon>Lactobacillales</taxon>
        <taxon>Enterococcaceae</taxon>
        <taxon>Enterococcus</taxon>
    </lineage>
</organism>
<gene>
    <name evidence="1" type="ORF">CQR37_08625</name>
</gene>
<dbReference type="EMBL" id="PCGC01000017">
    <property type="protein sequence ID" value="PHL21410.1"/>
    <property type="molecule type" value="Genomic_DNA"/>
</dbReference>
<evidence type="ECO:0000313" key="1">
    <source>
        <dbReference type="EMBL" id="PHL21410.1"/>
    </source>
</evidence>
<dbReference type="AlphaFoldDB" id="A0A2G0EAB8"/>
<protein>
    <submittedName>
        <fullName evidence="1">Uncharacterized protein</fullName>
    </submittedName>
</protein>
<comment type="caution">
    <text evidence="1">The sequence shown here is derived from an EMBL/GenBank/DDBJ whole genome shotgun (WGS) entry which is preliminary data.</text>
</comment>
<dbReference type="Proteomes" id="UP000224303">
    <property type="component" value="Unassembled WGS sequence"/>
</dbReference>
<dbReference type="RefSeq" id="WP_002319268.1">
    <property type="nucleotide sequence ID" value="NZ_CAKMCF010000003.1"/>
</dbReference>
<evidence type="ECO:0000313" key="2">
    <source>
        <dbReference type="Proteomes" id="UP000224303"/>
    </source>
</evidence>
<accession>A0A2G0EAB8</accession>
<proteinExistence type="predicted"/>
<sequence>MDPIERLNSLSEEVTQTFHSDFVFLIDAEKIQHFPARNWTHDQIIEELKKRLDHSLMVKPWHEHEVIYSPELPVFALIPKK</sequence>
<reference evidence="1 2" key="1">
    <citation type="submission" date="2017-10" db="EMBL/GenBank/DDBJ databases">
        <title>Draft genomes of the Enterococcus faecium isolated from human feces before and after Helicobacter pylori eradication therapy.</title>
        <authorList>
            <person name="Prianichniikov N.A."/>
            <person name="Glushchenko O.E."/>
            <person name="Malakhova M.V."/>
        </authorList>
    </citation>
    <scope>NUCLEOTIDE SEQUENCE [LARGE SCALE GENOMIC DNA]</scope>
    <source>
        <strain evidence="1 2">Hp_5-7</strain>
    </source>
</reference>
<name>A0A2G0EAB8_ENTFC</name>